<comment type="similarity">
    <text evidence="1">Belongs to the WD repeat WDR55 family.</text>
</comment>
<evidence type="ECO:0000256" key="3">
    <source>
        <dbReference type="ARBA" id="ARBA00022737"/>
    </source>
</evidence>
<name>A0A8H3EEY1_9LECA</name>
<dbReference type="AlphaFoldDB" id="A0A8H3EEY1"/>
<protein>
    <recommendedName>
        <fullName evidence="4">WD repeat-containing protein JIP5</fullName>
    </recommendedName>
    <alternativeName>
        <fullName evidence="5">WD repeat-containing protein jip5</fullName>
    </alternativeName>
</protein>
<dbReference type="InterPro" id="IPR024977">
    <property type="entry name" value="Apc4-like_WD40_dom"/>
</dbReference>
<dbReference type="PANTHER" id="PTHR44019:SF20">
    <property type="entry name" value="WD REPEAT-CONTAINING PROTEIN 55"/>
    <property type="match status" value="1"/>
</dbReference>
<dbReference type="PANTHER" id="PTHR44019">
    <property type="entry name" value="WD REPEAT-CONTAINING PROTEIN 55"/>
    <property type="match status" value="1"/>
</dbReference>
<keyword evidence="2" id="KW-0853">WD repeat</keyword>
<evidence type="ECO:0000256" key="1">
    <source>
        <dbReference type="ARBA" id="ARBA00007625"/>
    </source>
</evidence>
<dbReference type="InterPro" id="IPR015943">
    <property type="entry name" value="WD40/YVTN_repeat-like_dom_sf"/>
</dbReference>
<accession>A0A8H3EEY1</accession>
<reference evidence="8" key="1">
    <citation type="submission" date="2021-03" db="EMBL/GenBank/DDBJ databases">
        <authorList>
            <person name="Tagirdzhanova G."/>
        </authorList>
    </citation>
    <scope>NUCLEOTIDE SEQUENCE</scope>
</reference>
<dbReference type="InterPro" id="IPR050505">
    <property type="entry name" value="WDR55/POC1"/>
</dbReference>
<dbReference type="EMBL" id="CAJPDR010000012">
    <property type="protein sequence ID" value="CAF9905551.1"/>
    <property type="molecule type" value="Genomic_DNA"/>
</dbReference>
<comment type="caution">
    <text evidence="8">The sequence shown here is derived from an EMBL/GenBank/DDBJ whole genome shotgun (WGS) entry which is preliminary data.</text>
</comment>
<dbReference type="InterPro" id="IPR001680">
    <property type="entry name" value="WD40_rpt"/>
</dbReference>
<evidence type="ECO:0000256" key="2">
    <source>
        <dbReference type="ARBA" id="ARBA00022574"/>
    </source>
</evidence>
<dbReference type="SMART" id="SM00320">
    <property type="entry name" value="WD40"/>
    <property type="match status" value="4"/>
</dbReference>
<dbReference type="Gene3D" id="2.130.10.10">
    <property type="entry name" value="YVTN repeat-like/Quinoprotein amine dehydrogenase"/>
    <property type="match status" value="2"/>
</dbReference>
<evidence type="ECO:0000256" key="4">
    <source>
        <dbReference type="ARBA" id="ARBA00039238"/>
    </source>
</evidence>
<feature type="domain" description="Anaphase-promoting complex subunit 4-like WD40" evidence="7">
    <location>
        <begin position="22"/>
        <end position="103"/>
    </location>
</feature>
<proteinExistence type="inferred from homology"/>
<keyword evidence="3" id="KW-0677">Repeat</keyword>
<dbReference type="Proteomes" id="UP000664203">
    <property type="component" value="Unassembled WGS sequence"/>
</dbReference>
<evidence type="ECO:0000259" key="7">
    <source>
        <dbReference type="Pfam" id="PF12894"/>
    </source>
</evidence>
<gene>
    <name evidence="8" type="primary">JIP5</name>
    <name evidence="8" type="ORF">ALECFALPRED_001021</name>
</gene>
<feature type="region of interest" description="Disordered" evidence="6">
    <location>
        <begin position="366"/>
        <end position="423"/>
    </location>
</feature>
<organism evidence="8 9">
    <name type="scientific">Alectoria fallacina</name>
    <dbReference type="NCBI Taxonomy" id="1903189"/>
    <lineage>
        <taxon>Eukaryota</taxon>
        <taxon>Fungi</taxon>
        <taxon>Dikarya</taxon>
        <taxon>Ascomycota</taxon>
        <taxon>Pezizomycotina</taxon>
        <taxon>Lecanoromycetes</taxon>
        <taxon>OSLEUM clade</taxon>
        <taxon>Lecanoromycetidae</taxon>
        <taxon>Lecanorales</taxon>
        <taxon>Lecanorineae</taxon>
        <taxon>Parmeliaceae</taxon>
        <taxon>Alectoria</taxon>
    </lineage>
</organism>
<evidence type="ECO:0000256" key="6">
    <source>
        <dbReference type="SAM" id="MobiDB-lite"/>
    </source>
</evidence>
<evidence type="ECO:0000313" key="9">
    <source>
        <dbReference type="Proteomes" id="UP000664203"/>
    </source>
</evidence>
<evidence type="ECO:0000256" key="5">
    <source>
        <dbReference type="ARBA" id="ARBA00039514"/>
    </source>
</evidence>
<dbReference type="Pfam" id="PF12894">
    <property type="entry name" value="ANAPC4_WD40"/>
    <property type="match status" value="1"/>
</dbReference>
<keyword evidence="9" id="KW-1185">Reference proteome</keyword>
<feature type="compositionally biased region" description="Basic residues" evidence="6">
    <location>
        <begin position="395"/>
        <end position="406"/>
    </location>
</feature>
<dbReference type="InterPro" id="IPR036322">
    <property type="entry name" value="WD40_repeat_dom_sf"/>
</dbReference>
<feature type="compositionally biased region" description="Acidic residues" evidence="6">
    <location>
        <begin position="376"/>
        <end position="390"/>
    </location>
</feature>
<dbReference type="SUPFAM" id="SSF50978">
    <property type="entry name" value="WD40 repeat-like"/>
    <property type="match status" value="1"/>
</dbReference>
<sequence>MFNSICTYPIRSDLFAQAIHPASPLLALGLASGHVQLQRLPSSDPTEARNSTIETAWRTRRHRGSCRSLCFDHDGEHLFSAGTDGIVKVAATETGQVASKIAVPLHKYIYTPTPAEALSMEFAELFLWLGNNSDSIDPPSVLHAPTPKTLLLSTDSSALYLYDLRANSTFTSSKPQQTHHPHDDYVSSITPLPPTGNSKSGFCKQWATTGGSTIAILDIRQGVLIKSEDQGEEILSSCVVDGKLVVGSEKGALRIWQVGSWDDNEQTVAVVGKGASADVLAAVGENQMVAVGLDDGCVRFVDLSRKKPKVLHETEVRHDEVESVLGLGFEVEGRMISGGGQVVKVWEDNYGADDEEDEEDEDIRAMNNKRVNGFGSDEDGSENGVDESSEEEQRQRKRKKRKRNKSKNQSGGQQHVVAFKGMD</sequence>
<evidence type="ECO:0000313" key="8">
    <source>
        <dbReference type="EMBL" id="CAF9905551.1"/>
    </source>
</evidence>
<dbReference type="OrthoDB" id="2288928at2759"/>